<organism evidence="2 3">
    <name type="scientific">Candidatus Schekmanbacteria bacterium RIFCSPLOWO2_12_FULL_38_15</name>
    <dbReference type="NCBI Taxonomy" id="1817883"/>
    <lineage>
        <taxon>Bacteria</taxon>
        <taxon>Candidatus Schekmaniibacteriota</taxon>
    </lineage>
</organism>
<comment type="caution">
    <text evidence="2">The sequence shown here is derived from an EMBL/GenBank/DDBJ whole genome shotgun (WGS) entry which is preliminary data.</text>
</comment>
<proteinExistence type="predicted"/>
<evidence type="ECO:0000313" key="3">
    <source>
        <dbReference type="Proteomes" id="UP000178082"/>
    </source>
</evidence>
<dbReference type="PANTHER" id="PTHR40446">
    <property type="entry name" value="N-ACETYLGLUCOSAMINE-1-PHOSPHODIESTER ALPHA-N-ACETYLGLUCOSAMINIDASE"/>
    <property type="match status" value="1"/>
</dbReference>
<protein>
    <recommendedName>
        <fullName evidence="1">Phosphodiester glycosidase domain-containing protein</fullName>
    </recommendedName>
</protein>
<dbReference type="STRING" id="1817883.A3G31_07600"/>
<name>A0A1F7SHX2_9BACT</name>
<dbReference type="AlphaFoldDB" id="A0A1F7SHX2"/>
<dbReference type="PANTHER" id="PTHR40446:SF2">
    <property type="entry name" value="N-ACETYLGLUCOSAMINE-1-PHOSPHODIESTER ALPHA-N-ACETYLGLUCOSAMINIDASE"/>
    <property type="match status" value="1"/>
</dbReference>
<gene>
    <name evidence="2" type="ORF">A3G31_07600</name>
</gene>
<dbReference type="Proteomes" id="UP000178082">
    <property type="component" value="Unassembled WGS sequence"/>
</dbReference>
<evidence type="ECO:0000313" key="2">
    <source>
        <dbReference type="EMBL" id="OGL53359.1"/>
    </source>
</evidence>
<dbReference type="InterPro" id="IPR018711">
    <property type="entry name" value="NAGPA"/>
</dbReference>
<feature type="domain" description="Phosphodiester glycosidase" evidence="1">
    <location>
        <begin position="123"/>
        <end position="294"/>
    </location>
</feature>
<accession>A0A1F7SHX2</accession>
<dbReference type="EMBL" id="MGDI01000025">
    <property type="protein sequence ID" value="OGL53359.1"/>
    <property type="molecule type" value="Genomic_DNA"/>
</dbReference>
<dbReference type="Pfam" id="PF09992">
    <property type="entry name" value="NAGPA"/>
    <property type="match status" value="1"/>
</dbReference>
<sequence length="297" mass="33404">MYQKNIFIKLLAVIFLIFSLPCSFAKEISRELNYDGLFSEKNWKIVADGVEIKEIALHRPDWYGIGLRKEDVEKETGFIDRVQKVNIKILRIDPKNTVLRLVYCHDYGEKMGADIRDLVKKSGAIGAVTGGYYDYEKDKKSLKPVGILTADGREISKWLAGINGVFLVKKDRTAEIIYKENYKKSPDILQAVQAGPVLVKDGEIRIDKPSVFNEFKLLPRTAIGLTKEKKILMLASETGFNGLSLYELAEVMKRLGCNDSLNLDGGPSAQMFFGNKNIELYVKGAGKIINAIGIFQR</sequence>
<evidence type="ECO:0000259" key="1">
    <source>
        <dbReference type="Pfam" id="PF09992"/>
    </source>
</evidence>
<reference evidence="2 3" key="1">
    <citation type="journal article" date="2016" name="Nat. Commun.">
        <title>Thousands of microbial genomes shed light on interconnected biogeochemical processes in an aquifer system.</title>
        <authorList>
            <person name="Anantharaman K."/>
            <person name="Brown C.T."/>
            <person name="Hug L.A."/>
            <person name="Sharon I."/>
            <person name="Castelle C.J."/>
            <person name="Probst A.J."/>
            <person name="Thomas B.C."/>
            <person name="Singh A."/>
            <person name="Wilkins M.J."/>
            <person name="Karaoz U."/>
            <person name="Brodie E.L."/>
            <person name="Williams K.H."/>
            <person name="Hubbard S.S."/>
            <person name="Banfield J.F."/>
        </authorList>
    </citation>
    <scope>NUCLEOTIDE SEQUENCE [LARGE SCALE GENOMIC DNA]</scope>
</reference>